<dbReference type="EMBL" id="JAYGII010000013">
    <property type="protein sequence ID" value="MEA5445657.1"/>
    <property type="molecule type" value="Genomic_DNA"/>
</dbReference>
<dbReference type="InterPro" id="IPR035402">
    <property type="entry name" value="DgcN-like_N"/>
</dbReference>
<keyword evidence="4" id="KW-1185">Reference proteome</keyword>
<evidence type="ECO:0000259" key="2">
    <source>
        <dbReference type="Pfam" id="PF17396"/>
    </source>
</evidence>
<organism evidence="3 4">
    <name type="scientific">Natronospira elongata</name>
    <dbReference type="NCBI Taxonomy" id="3110268"/>
    <lineage>
        <taxon>Bacteria</taxon>
        <taxon>Pseudomonadati</taxon>
        <taxon>Pseudomonadota</taxon>
        <taxon>Gammaproteobacteria</taxon>
        <taxon>Natronospirales</taxon>
        <taxon>Natronospiraceae</taxon>
        <taxon>Natronospira</taxon>
    </lineage>
</organism>
<dbReference type="PIRSF" id="PIRSF026760">
    <property type="entry name" value="UCP026760"/>
    <property type="match status" value="1"/>
</dbReference>
<dbReference type="Pfam" id="PF07755">
    <property type="entry name" value="DUF1611"/>
    <property type="match status" value="1"/>
</dbReference>
<dbReference type="Gene3D" id="3.40.50.720">
    <property type="entry name" value="NAD(P)-binding Rossmann-like Domain"/>
    <property type="match status" value="1"/>
</dbReference>
<feature type="domain" description="D-glutamate N-acetyltransferase-like N-terminal" evidence="2">
    <location>
        <begin position="42"/>
        <end position="137"/>
    </location>
</feature>
<name>A0AAP6JFQ4_9GAMM</name>
<dbReference type="InterPro" id="IPR011669">
    <property type="entry name" value="DgcN-like"/>
</dbReference>
<dbReference type="Proteomes" id="UP001302316">
    <property type="component" value="Unassembled WGS sequence"/>
</dbReference>
<dbReference type="Gene3D" id="3.40.50.300">
    <property type="entry name" value="P-loop containing nucleotide triphosphate hydrolases"/>
    <property type="match status" value="1"/>
</dbReference>
<dbReference type="InterPro" id="IPR027417">
    <property type="entry name" value="P-loop_NTPase"/>
</dbReference>
<dbReference type="PANTHER" id="PTHR40690">
    <property type="entry name" value="GLL3100 PROTEIN"/>
    <property type="match status" value="1"/>
</dbReference>
<dbReference type="AlphaFoldDB" id="A0AAP6JFQ4"/>
<dbReference type="Pfam" id="PF17396">
    <property type="entry name" value="DUF1611_N"/>
    <property type="match status" value="1"/>
</dbReference>
<dbReference type="RefSeq" id="WP_346051321.1">
    <property type="nucleotide sequence ID" value="NZ_JAYGII010000013.1"/>
</dbReference>
<sequence>MQDKAIVLANREYRTANGKVAHGLIRGSDRFQVTAVVDPLAAGHDAGELLDGRHRNIPVVASVEEALSAGNDRPKWCVLGVAPHGGRFNEELHAAALRALEAGLNLVSGLHDWAGSDPVLSRAARENHVRIIDLRRPPPTEELHFWSGEVGNVAIPRIAVLGMDCAIGKRTTSRILVQGLRDRGYRAEMIYTGQTGWLQGGRYGFIFDATPNDYVSGELEHAILRCAHELGPDVMLLEGQSSLRNPSGPCGAEFLLSGAADAVVLQHDPARSHFDGLESRGYRLPTVEDEIALIRHYGVETIAVTLHGSPENAVVANERTRLRETLDIPVVSPLDEPVDPVLVAIETRMANKTSA</sequence>
<comment type="caution">
    <text evidence="3">The sequence shown here is derived from an EMBL/GenBank/DDBJ whole genome shotgun (WGS) entry which is preliminary data.</text>
</comment>
<evidence type="ECO:0000313" key="3">
    <source>
        <dbReference type="EMBL" id="MEA5445657.1"/>
    </source>
</evidence>
<proteinExistence type="predicted"/>
<accession>A0AAP6JFQ4</accession>
<reference evidence="3 4" key="1">
    <citation type="submission" date="2023-12" db="EMBL/GenBank/DDBJ databases">
        <title>Whole-genome sequencing of halo(alkali)philic microorganisms from hypersaline lakes.</title>
        <authorList>
            <person name="Sorokin D.Y."/>
            <person name="Merkel A.Y."/>
            <person name="Messina E."/>
            <person name="Yakimov M."/>
        </authorList>
    </citation>
    <scope>NUCLEOTIDE SEQUENCE [LARGE SCALE GENOMIC DNA]</scope>
    <source>
        <strain evidence="3 4">AB-CW1</strain>
    </source>
</reference>
<feature type="domain" description="D-glutamate N-acetyltransferase-like C-terminal" evidence="1">
    <location>
        <begin position="145"/>
        <end position="341"/>
    </location>
</feature>
<dbReference type="PANTHER" id="PTHR40690:SF1">
    <property type="entry name" value="DUF1611 DOMAIN-CONTAINING PROTEIN"/>
    <property type="match status" value="1"/>
</dbReference>
<dbReference type="SUPFAM" id="SSF52540">
    <property type="entry name" value="P-loop containing nucleoside triphosphate hydrolases"/>
    <property type="match status" value="1"/>
</dbReference>
<dbReference type="InterPro" id="IPR035086">
    <property type="entry name" value="DgcN-like_C"/>
</dbReference>
<evidence type="ECO:0000259" key="1">
    <source>
        <dbReference type="Pfam" id="PF07755"/>
    </source>
</evidence>
<gene>
    <name evidence="3" type="ORF">VCB98_07490</name>
</gene>
<protein>
    <submittedName>
        <fullName evidence="3">DUF1611 domain-containing protein</fullName>
    </submittedName>
</protein>
<evidence type="ECO:0000313" key="4">
    <source>
        <dbReference type="Proteomes" id="UP001302316"/>
    </source>
</evidence>